<dbReference type="CDD" id="cd10456">
    <property type="entry name" value="GIY-YIG_UPF0213"/>
    <property type="match status" value="1"/>
</dbReference>
<keyword evidence="4" id="KW-1185">Reference proteome</keyword>
<dbReference type="Pfam" id="PF01541">
    <property type="entry name" value="GIY-YIG"/>
    <property type="match status" value="1"/>
</dbReference>
<gene>
    <name evidence="3" type="ORF">HNQ64_004402</name>
</gene>
<dbReference type="PROSITE" id="PS50164">
    <property type="entry name" value="GIY_YIG"/>
    <property type="match status" value="1"/>
</dbReference>
<dbReference type="EMBL" id="JACHIF010000011">
    <property type="protein sequence ID" value="MBB5040123.1"/>
    <property type="molecule type" value="Genomic_DNA"/>
</dbReference>
<proteinExistence type="inferred from homology"/>
<evidence type="ECO:0000313" key="4">
    <source>
        <dbReference type="Proteomes" id="UP000534294"/>
    </source>
</evidence>
<dbReference type="GO" id="GO:0004519">
    <property type="term" value="F:endonuclease activity"/>
    <property type="evidence" value="ECO:0007669"/>
    <property type="project" value="UniProtKB-KW"/>
</dbReference>
<keyword evidence="3" id="KW-0255">Endonuclease</keyword>
<name>A0A7W7YPT7_9BACT</name>
<dbReference type="InterPro" id="IPR000305">
    <property type="entry name" value="GIY-YIG_endonuc"/>
</dbReference>
<evidence type="ECO:0000256" key="1">
    <source>
        <dbReference type="ARBA" id="ARBA00007435"/>
    </source>
</evidence>
<dbReference type="SUPFAM" id="SSF82771">
    <property type="entry name" value="GIY-YIG endonuclease"/>
    <property type="match status" value="1"/>
</dbReference>
<protein>
    <submittedName>
        <fullName evidence="3">Putative endonuclease</fullName>
    </submittedName>
</protein>
<sequence>MSSSDSPTPAEGKSIEAKTWCLYVLRCRDGSLYCGITNDLHRRLDMHREGKGAKYTRGRGPLWLLGSWPHGDMPAALKAERVFKALSRAQKEKWLEANLQPSSKI</sequence>
<organism evidence="3 4">
    <name type="scientific">Prosthecobacter dejongeii</name>
    <dbReference type="NCBI Taxonomy" id="48465"/>
    <lineage>
        <taxon>Bacteria</taxon>
        <taxon>Pseudomonadati</taxon>
        <taxon>Verrucomicrobiota</taxon>
        <taxon>Verrucomicrobiia</taxon>
        <taxon>Verrucomicrobiales</taxon>
        <taxon>Verrucomicrobiaceae</taxon>
        <taxon>Prosthecobacter</taxon>
    </lineage>
</organism>
<dbReference type="PANTHER" id="PTHR34477:SF1">
    <property type="entry name" value="UPF0213 PROTEIN YHBQ"/>
    <property type="match status" value="1"/>
</dbReference>
<comment type="similarity">
    <text evidence="1">Belongs to the UPF0213 family.</text>
</comment>
<evidence type="ECO:0000259" key="2">
    <source>
        <dbReference type="PROSITE" id="PS50164"/>
    </source>
</evidence>
<accession>A0A7W7YPT7</accession>
<dbReference type="InterPro" id="IPR035901">
    <property type="entry name" value="GIY-YIG_endonuc_sf"/>
</dbReference>
<dbReference type="RefSeq" id="WP_221305524.1">
    <property type="nucleotide sequence ID" value="NZ_JACHIF010000011.1"/>
</dbReference>
<reference evidence="3 4" key="1">
    <citation type="submission" date="2020-08" db="EMBL/GenBank/DDBJ databases">
        <title>Genomic Encyclopedia of Type Strains, Phase IV (KMG-IV): sequencing the most valuable type-strain genomes for metagenomic binning, comparative biology and taxonomic classification.</title>
        <authorList>
            <person name="Goeker M."/>
        </authorList>
    </citation>
    <scope>NUCLEOTIDE SEQUENCE [LARGE SCALE GENOMIC DNA]</scope>
    <source>
        <strain evidence="3 4">DSM 12251</strain>
    </source>
</reference>
<keyword evidence="3" id="KW-0540">Nuclease</keyword>
<dbReference type="Proteomes" id="UP000534294">
    <property type="component" value="Unassembled WGS sequence"/>
</dbReference>
<dbReference type="AlphaFoldDB" id="A0A7W7YPT7"/>
<evidence type="ECO:0000313" key="3">
    <source>
        <dbReference type="EMBL" id="MBB5040123.1"/>
    </source>
</evidence>
<comment type="caution">
    <text evidence="3">The sequence shown here is derived from an EMBL/GenBank/DDBJ whole genome shotgun (WGS) entry which is preliminary data.</text>
</comment>
<dbReference type="Gene3D" id="3.40.1440.10">
    <property type="entry name" value="GIY-YIG endonuclease"/>
    <property type="match status" value="1"/>
</dbReference>
<dbReference type="PANTHER" id="PTHR34477">
    <property type="entry name" value="UPF0213 PROTEIN YHBQ"/>
    <property type="match status" value="1"/>
</dbReference>
<feature type="domain" description="GIY-YIG" evidence="2">
    <location>
        <begin position="18"/>
        <end position="93"/>
    </location>
</feature>
<keyword evidence="3" id="KW-0378">Hydrolase</keyword>
<dbReference type="InterPro" id="IPR050190">
    <property type="entry name" value="UPF0213_domain"/>
</dbReference>